<keyword evidence="3" id="KW-1185">Reference proteome</keyword>
<dbReference type="AlphaFoldDB" id="A0A2T0AQY1"/>
<reference evidence="2 3" key="1">
    <citation type="submission" date="2018-03" db="EMBL/GenBank/DDBJ databases">
        <title>Genome sequence of Moorella humiferrea DSM 23265.</title>
        <authorList>
            <person name="Poehlein A."/>
            <person name="Daniel R."/>
        </authorList>
    </citation>
    <scope>NUCLEOTIDE SEQUENCE [LARGE SCALE GENOMIC DNA]</scope>
    <source>
        <strain evidence="2 3">DSM 23265</strain>
    </source>
</reference>
<proteinExistence type="predicted"/>
<dbReference type="InterPro" id="IPR007842">
    <property type="entry name" value="HEPN_dom"/>
</dbReference>
<dbReference type="RefSeq" id="WP_106005512.1">
    <property type="nucleotide sequence ID" value="NZ_CP136419.1"/>
</dbReference>
<organism evidence="2 3">
    <name type="scientific">Neomoorella humiferrea</name>
    <dbReference type="NCBI Taxonomy" id="676965"/>
    <lineage>
        <taxon>Bacteria</taxon>
        <taxon>Bacillati</taxon>
        <taxon>Bacillota</taxon>
        <taxon>Clostridia</taxon>
        <taxon>Neomoorellales</taxon>
        <taxon>Neomoorellaceae</taxon>
        <taxon>Neomoorella</taxon>
    </lineage>
</organism>
<dbReference type="Gene3D" id="1.20.120.330">
    <property type="entry name" value="Nucleotidyltransferases domain 2"/>
    <property type="match status" value="1"/>
</dbReference>
<evidence type="ECO:0000313" key="3">
    <source>
        <dbReference type="Proteomes" id="UP000238415"/>
    </source>
</evidence>
<evidence type="ECO:0000313" key="2">
    <source>
        <dbReference type="EMBL" id="PRR71919.1"/>
    </source>
</evidence>
<accession>A0A2T0AQY1</accession>
<dbReference type="Proteomes" id="UP000238415">
    <property type="component" value="Unassembled WGS sequence"/>
</dbReference>
<name>A0A2T0AQY1_9FIRM</name>
<dbReference type="OrthoDB" id="9808176at2"/>
<dbReference type="SMART" id="SM00748">
    <property type="entry name" value="HEPN"/>
    <property type="match status" value="1"/>
</dbReference>
<protein>
    <submittedName>
        <fullName evidence="2">HEPN domain protein</fullName>
    </submittedName>
</protein>
<dbReference type="EMBL" id="PVXM01000031">
    <property type="protein sequence ID" value="PRR71919.1"/>
    <property type="molecule type" value="Genomic_DNA"/>
</dbReference>
<comment type="caution">
    <text evidence="2">The sequence shown here is derived from an EMBL/GenBank/DDBJ whole genome shotgun (WGS) entry which is preliminary data.</text>
</comment>
<feature type="domain" description="HEPN" evidence="1">
    <location>
        <begin position="12"/>
        <end position="124"/>
    </location>
</feature>
<gene>
    <name evidence="2" type="ORF">MOHU_15510</name>
</gene>
<dbReference type="Pfam" id="PF05168">
    <property type="entry name" value="HEPN"/>
    <property type="match status" value="1"/>
</dbReference>
<sequence>MTGREQEYEAWLKYADDDLRAAAELIKAGLYNLACFHAHQAAEKYLKAFLVRHKVNPPRIHKLPTLISLCRQIAGEFEGLQQNALMLDMYYIPTRYPNAPVGSLPEGLPNEADAQRAFDIAKQIQDFIKSRD</sequence>
<dbReference type="PROSITE" id="PS50910">
    <property type="entry name" value="HEPN"/>
    <property type="match status" value="1"/>
</dbReference>
<dbReference type="SUPFAM" id="SSF81593">
    <property type="entry name" value="Nucleotidyltransferase substrate binding subunit/domain"/>
    <property type="match status" value="1"/>
</dbReference>
<evidence type="ECO:0000259" key="1">
    <source>
        <dbReference type="PROSITE" id="PS50910"/>
    </source>
</evidence>